<keyword evidence="2" id="KW-0805">Transcription regulation</keyword>
<dbReference type="InterPro" id="IPR036390">
    <property type="entry name" value="WH_DNA-bd_sf"/>
</dbReference>
<reference evidence="6" key="1">
    <citation type="journal article" date="2021" name="PeerJ">
        <title>Extensive microbial diversity within the chicken gut microbiome revealed by metagenomics and culture.</title>
        <authorList>
            <person name="Gilroy R."/>
            <person name="Ravi A."/>
            <person name="Getino M."/>
            <person name="Pursley I."/>
            <person name="Horton D.L."/>
            <person name="Alikhan N.F."/>
            <person name="Baker D."/>
            <person name="Gharbi K."/>
            <person name="Hall N."/>
            <person name="Watson M."/>
            <person name="Adriaenssens E.M."/>
            <person name="Foster-Nyarko E."/>
            <person name="Jarju S."/>
            <person name="Secka A."/>
            <person name="Antonio M."/>
            <person name="Oren A."/>
            <person name="Chaudhuri R.R."/>
            <person name="La Ragione R."/>
            <person name="Hildebrand F."/>
            <person name="Pallen M.J."/>
        </authorList>
    </citation>
    <scope>NUCLEOTIDE SEQUENCE</scope>
    <source>
        <strain evidence="6">CHK192-9172</strain>
    </source>
</reference>
<dbReference type="GO" id="GO:0003700">
    <property type="term" value="F:DNA-binding transcription factor activity"/>
    <property type="evidence" value="ECO:0007669"/>
    <property type="project" value="InterPro"/>
</dbReference>
<gene>
    <name evidence="6" type="ORF">IAA08_01590</name>
</gene>
<dbReference type="Gene3D" id="1.10.10.10">
    <property type="entry name" value="Winged helix-like DNA-binding domain superfamily/Winged helix DNA-binding domain"/>
    <property type="match status" value="1"/>
</dbReference>
<dbReference type="GO" id="GO:0032993">
    <property type="term" value="C:protein-DNA complex"/>
    <property type="evidence" value="ECO:0007669"/>
    <property type="project" value="TreeGrafter"/>
</dbReference>
<dbReference type="Pfam" id="PF00126">
    <property type="entry name" value="HTH_1"/>
    <property type="match status" value="1"/>
</dbReference>
<dbReference type="AlphaFoldDB" id="A0A9D2IEP1"/>
<evidence type="ECO:0000259" key="5">
    <source>
        <dbReference type="PROSITE" id="PS50931"/>
    </source>
</evidence>
<organism evidence="6 7">
    <name type="scientific">Candidatus Eubacterium avistercoris</name>
    <dbReference type="NCBI Taxonomy" id="2838567"/>
    <lineage>
        <taxon>Bacteria</taxon>
        <taxon>Bacillati</taxon>
        <taxon>Bacillota</taxon>
        <taxon>Clostridia</taxon>
        <taxon>Eubacteriales</taxon>
        <taxon>Eubacteriaceae</taxon>
        <taxon>Eubacterium</taxon>
    </lineage>
</organism>
<dbReference type="PROSITE" id="PS50931">
    <property type="entry name" value="HTH_LYSR"/>
    <property type="match status" value="1"/>
</dbReference>
<dbReference type="EMBL" id="DXCH01000041">
    <property type="protein sequence ID" value="HIZ06609.1"/>
    <property type="molecule type" value="Genomic_DNA"/>
</dbReference>
<name>A0A9D2IEP1_9FIRM</name>
<feature type="domain" description="HTH lysR-type" evidence="5">
    <location>
        <begin position="1"/>
        <end position="58"/>
    </location>
</feature>
<dbReference type="InterPro" id="IPR036388">
    <property type="entry name" value="WH-like_DNA-bd_sf"/>
</dbReference>
<protein>
    <submittedName>
        <fullName evidence="6">LysR family transcriptional regulator</fullName>
    </submittedName>
</protein>
<evidence type="ECO:0000256" key="1">
    <source>
        <dbReference type="ARBA" id="ARBA00009437"/>
    </source>
</evidence>
<dbReference type="GO" id="GO:0003677">
    <property type="term" value="F:DNA binding"/>
    <property type="evidence" value="ECO:0007669"/>
    <property type="project" value="UniProtKB-KW"/>
</dbReference>
<reference evidence="6" key="2">
    <citation type="submission" date="2021-04" db="EMBL/GenBank/DDBJ databases">
        <authorList>
            <person name="Gilroy R."/>
        </authorList>
    </citation>
    <scope>NUCLEOTIDE SEQUENCE</scope>
    <source>
        <strain evidence="6">CHK192-9172</strain>
    </source>
</reference>
<dbReference type="PRINTS" id="PR00039">
    <property type="entry name" value="HTHLYSR"/>
</dbReference>
<evidence type="ECO:0000256" key="4">
    <source>
        <dbReference type="ARBA" id="ARBA00023163"/>
    </source>
</evidence>
<dbReference type="CDD" id="cd08414">
    <property type="entry name" value="PBP2_LTTR_aromatics_like"/>
    <property type="match status" value="1"/>
</dbReference>
<comment type="caution">
    <text evidence="6">The sequence shown here is derived from an EMBL/GenBank/DDBJ whole genome shotgun (WGS) entry which is preliminary data.</text>
</comment>
<dbReference type="FunFam" id="1.10.10.10:FF:000001">
    <property type="entry name" value="LysR family transcriptional regulator"/>
    <property type="match status" value="1"/>
</dbReference>
<dbReference type="SUPFAM" id="SSF53850">
    <property type="entry name" value="Periplasmic binding protein-like II"/>
    <property type="match status" value="1"/>
</dbReference>
<keyword evidence="3" id="KW-0238">DNA-binding</keyword>
<proteinExistence type="inferred from homology"/>
<evidence type="ECO:0000313" key="7">
    <source>
        <dbReference type="Proteomes" id="UP000824024"/>
    </source>
</evidence>
<sequence>MDINRLNEFIVLATHLNYSKAANQLFLTQPALSRHIHDLEQTLGARLFIRDTHNVHLTSVGQLFYHEAREIVDHYNHALELVKEATSSASGQVSIGFLGAAVQPFLSRFIPEFSAEHPQIKLSFSCDNLDVLTKRLNEDQIDLGFVTHVDSSFFSGLQSETLLKDRLVAVFSPDNPLASKDQLYLKELSGVPGITFSRQSNPITYEFHQQLFKKANTKYNIVQEVPNIETALFFVSINKGFFIIPSHLEFMIEDLSLVPLADEECNISLNLLWKKNNPNPSLPVFRKAFMSYMQNAKSRDSE</sequence>
<evidence type="ECO:0000313" key="6">
    <source>
        <dbReference type="EMBL" id="HIZ06609.1"/>
    </source>
</evidence>
<dbReference type="PANTHER" id="PTHR30346:SF0">
    <property type="entry name" value="HCA OPERON TRANSCRIPTIONAL ACTIVATOR HCAR"/>
    <property type="match status" value="1"/>
</dbReference>
<dbReference type="PANTHER" id="PTHR30346">
    <property type="entry name" value="TRANSCRIPTIONAL DUAL REGULATOR HCAR-RELATED"/>
    <property type="match status" value="1"/>
</dbReference>
<keyword evidence="4" id="KW-0804">Transcription</keyword>
<accession>A0A9D2IEP1</accession>
<evidence type="ECO:0000256" key="3">
    <source>
        <dbReference type="ARBA" id="ARBA00023125"/>
    </source>
</evidence>
<comment type="similarity">
    <text evidence="1">Belongs to the LysR transcriptional regulatory family.</text>
</comment>
<dbReference type="InterPro" id="IPR005119">
    <property type="entry name" value="LysR_subst-bd"/>
</dbReference>
<dbReference type="Gene3D" id="3.40.190.10">
    <property type="entry name" value="Periplasmic binding protein-like II"/>
    <property type="match status" value="2"/>
</dbReference>
<evidence type="ECO:0000256" key="2">
    <source>
        <dbReference type="ARBA" id="ARBA00023015"/>
    </source>
</evidence>
<dbReference type="InterPro" id="IPR000847">
    <property type="entry name" value="LysR_HTH_N"/>
</dbReference>
<dbReference type="Proteomes" id="UP000824024">
    <property type="component" value="Unassembled WGS sequence"/>
</dbReference>
<dbReference type="SUPFAM" id="SSF46785">
    <property type="entry name" value="Winged helix' DNA-binding domain"/>
    <property type="match status" value="1"/>
</dbReference>
<dbReference type="Pfam" id="PF03466">
    <property type="entry name" value="LysR_substrate"/>
    <property type="match status" value="1"/>
</dbReference>